<dbReference type="AlphaFoldDB" id="A0A101MIP4"/>
<dbReference type="EMBL" id="LLXE01000139">
    <property type="protein sequence ID" value="KUM61329.1"/>
    <property type="molecule type" value="Genomic_DNA"/>
</dbReference>
<dbReference type="Proteomes" id="UP000055045">
    <property type="component" value="Unassembled WGS sequence"/>
</dbReference>
<organism evidence="1 2">
    <name type="scientific">Penicillium freii</name>
    <dbReference type="NCBI Taxonomy" id="48697"/>
    <lineage>
        <taxon>Eukaryota</taxon>
        <taxon>Fungi</taxon>
        <taxon>Dikarya</taxon>
        <taxon>Ascomycota</taxon>
        <taxon>Pezizomycotina</taxon>
        <taxon>Eurotiomycetes</taxon>
        <taxon>Eurotiomycetidae</taxon>
        <taxon>Eurotiales</taxon>
        <taxon>Aspergillaceae</taxon>
        <taxon>Penicillium</taxon>
    </lineage>
</organism>
<gene>
    <name evidence="1" type="ORF">ACN42_g5784</name>
</gene>
<evidence type="ECO:0000313" key="1">
    <source>
        <dbReference type="EMBL" id="KUM61329.1"/>
    </source>
</evidence>
<protein>
    <submittedName>
        <fullName evidence="1">Uncharacterized protein</fullName>
    </submittedName>
</protein>
<accession>A0A101MIP4</accession>
<sequence>MPDLICEILHIAMTDDKISVIWPFGPEVDIFKGESYTPLDLPALWCWFKGFIILRFKPEASNNVVSSGVANWKRLQGPGVFN</sequence>
<proteinExistence type="predicted"/>
<evidence type="ECO:0000313" key="2">
    <source>
        <dbReference type="Proteomes" id="UP000055045"/>
    </source>
</evidence>
<keyword evidence="2" id="KW-1185">Reference proteome</keyword>
<reference evidence="1 2" key="1">
    <citation type="submission" date="2015-10" db="EMBL/GenBank/DDBJ databases">
        <title>Genome sequencing of Penicillium freii.</title>
        <authorList>
            <person name="Nguyen H.D."/>
            <person name="Visagie C.M."/>
            <person name="Seifert K.A."/>
        </authorList>
    </citation>
    <scope>NUCLEOTIDE SEQUENCE [LARGE SCALE GENOMIC DNA]</scope>
    <source>
        <strain evidence="1 2">DAOM 242723</strain>
    </source>
</reference>
<name>A0A101MIP4_PENFR</name>
<comment type="caution">
    <text evidence="1">The sequence shown here is derived from an EMBL/GenBank/DDBJ whole genome shotgun (WGS) entry which is preliminary data.</text>
</comment>